<evidence type="ECO:0000256" key="1">
    <source>
        <dbReference type="SAM" id="MobiDB-lite"/>
    </source>
</evidence>
<feature type="transmembrane region" description="Helical" evidence="2">
    <location>
        <begin position="232"/>
        <end position="254"/>
    </location>
</feature>
<sequence>MSSEITPEDAAFIGAFAQSICYGIYLAVGFQCTEVLWARYKERKTHNFLVITHALLFIFISMRCIVVVVRALKRHWRYTPEVPPENYGAAWSLAANIPWVMTIIISDVFLIYRIVMLWTTRAWIVAFPISLLLADMGSGIFLLVSLGRYVKDDNIFTGDIGIAMRMFCVFTVALNIACTGLLAYRIVSSQRRVQDTRITQGMSNIVALIVESAALWTCLSLGMIISLSFKSYVTFIFMDVACPMIGVVFANIFIRVSAGYSRGEEDIATGPIQFVRTLPDSRRGAAQNKITLKIPSQSDSDIKPDNQGPAYPPRAHRDDFSKRDSVI</sequence>
<evidence type="ECO:0000256" key="2">
    <source>
        <dbReference type="SAM" id="Phobius"/>
    </source>
</evidence>
<dbReference type="Proteomes" id="UP000054007">
    <property type="component" value="Unassembled WGS sequence"/>
</dbReference>
<keyword evidence="2" id="KW-0812">Transmembrane</keyword>
<protein>
    <submittedName>
        <fullName evidence="3">Uncharacterized protein</fullName>
    </submittedName>
</protein>
<organism evidence="3 4">
    <name type="scientific">Cylindrobasidium torrendii FP15055 ss-10</name>
    <dbReference type="NCBI Taxonomy" id="1314674"/>
    <lineage>
        <taxon>Eukaryota</taxon>
        <taxon>Fungi</taxon>
        <taxon>Dikarya</taxon>
        <taxon>Basidiomycota</taxon>
        <taxon>Agaricomycotina</taxon>
        <taxon>Agaricomycetes</taxon>
        <taxon>Agaricomycetidae</taxon>
        <taxon>Agaricales</taxon>
        <taxon>Marasmiineae</taxon>
        <taxon>Physalacriaceae</taxon>
        <taxon>Cylindrobasidium</taxon>
    </lineage>
</organism>
<dbReference type="OrthoDB" id="2751465at2759"/>
<feature type="region of interest" description="Disordered" evidence="1">
    <location>
        <begin position="296"/>
        <end position="327"/>
    </location>
</feature>
<evidence type="ECO:0000313" key="3">
    <source>
        <dbReference type="EMBL" id="KIY65353.1"/>
    </source>
</evidence>
<keyword evidence="2" id="KW-0472">Membrane</keyword>
<dbReference type="AlphaFoldDB" id="A0A0D7B455"/>
<feature type="transmembrane region" description="Helical" evidence="2">
    <location>
        <begin position="12"/>
        <end position="36"/>
    </location>
</feature>
<accession>A0A0D7B455</accession>
<reference evidence="3 4" key="1">
    <citation type="journal article" date="2015" name="Fungal Genet. Biol.">
        <title>Evolution of novel wood decay mechanisms in Agaricales revealed by the genome sequences of Fistulina hepatica and Cylindrobasidium torrendii.</title>
        <authorList>
            <person name="Floudas D."/>
            <person name="Held B.W."/>
            <person name="Riley R."/>
            <person name="Nagy L.G."/>
            <person name="Koehler G."/>
            <person name="Ransdell A.S."/>
            <person name="Younus H."/>
            <person name="Chow J."/>
            <person name="Chiniquy J."/>
            <person name="Lipzen A."/>
            <person name="Tritt A."/>
            <person name="Sun H."/>
            <person name="Haridas S."/>
            <person name="LaButti K."/>
            <person name="Ohm R.A."/>
            <person name="Kues U."/>
            <person name="Blanchette R.A."/>
            <person name="Grigoriev I.V."/>
            <person name="Minto R.E."/>
            <person name="Hibbett D.S."/>
        </authorList>
    </citation>
    <scope>NUCLEOTIDE SEQUENCE [LARGE SCALE GENOMIC DNA]</scope>
    <source>
        <strain evidence="3 4">FP15055 ss-10</strain>
    </source>
</reference>
<proteinExistence type="predicted"/>
<evidence type="ECO:0000313" key="4">
    <source>
        <dbReference type="Proteomes" id="UP000054007"/>
    </source>
</evidence>
<feature type="transmembrane region" description="Helical" evidence="2">
    <location>
        <begin position="124"/>
        <end position="150"/>
    </location>
</feature>
<feature type="transmembrane region" description="Helical" evidence="2">
    <location>
        <begin position="48"/>
        <end position="69"/>
    </location>
</feature>
<feature type="transmembrane region" description="Helical" evidence="2">
    <location>
        <begin position="89"/>
        <end position="112"/>
    </location>
</feature>
<feature type="compositionally biased region" description="Basic and acidic residues" evidence="1">
    <location>
        <begin position="315"/>
        <end position="327"/>
    </location>
</feature>
<keyword evidence="2" id="KW-1133">Transmembrane helix</keyword>
<name>A0A0D7B455_9AGAR</name>
<dbReference type="EMBL" id="KN880593">
    <property type="protein sequence ID" value="KIY65353.1"/>
    <property type="molecule type" value="Genomic_DNA"/>
</dbReference>
<dbReference type="STRING" id="1314674.A0A0D7B455"/>
<keyword evidence="4" id="KW-1185">Reference proteome</keyword>
<feature type="transmembrane region" description="Helical" evidence="2">
    <location>
        <begin position="205"/>
        <end position="226"/>
    </location>
</feature>
<gene>
    <name evidence="3" type="ORF">CYLTODRAFT_400535</name>
</gene>
<feature type="transmembrane region" description="Helical" evidence="2">
    <location>
        <begin position="162"/>
        <end position="184"/>
    </location>
</feature>